<proteinExistence type="predicted"/>
<dbReference type="PANTHER" id="PTHR45458:SF3">
    <property type="entry name" value="CHAIN DEHYDROGENASE (ATSC), PUTATIVE-RELATED"/>
    <property type="match status" value="1"/>
</dbReference>
<comment type="caution">
    <text evidence="1">The sequence shown here is derived from an EMBL/GenBank/DDBJ whole genome shotgun (WGS) entry which is preliminary data.</text>
</comment>
<keyword evidence="2" id="KW-1185">Reference proteome</keyword>
<dbReference type="InterPro" id="IPR052184">
    <property type="entry name" value="SDR_enzymes"/>
</dbReference>
<dbReference type="Gene3D" id="3.40.50.720">
    <property type="entry name" value="NAD(P)-binding Rossmann-like Domain"/>
    <property type="match status" value="1"/>
</dbReference>
<evidence type="ECO:0000313" key="1">
    <source>
        <dbReference type="EMBL" id="CAH0047437.1"/>
    </source>
</evidence>
<evidence type="ECO:0000313" key="2">
    <source>
        <dbReference type="Proteomes" id="UP000775872"/>
    </source>
</evidence>
<dbReference type="Proteomes" id="UP000775872">
    <property type="component" value="Unassembled WGS sequence"/>
</dbReference>
<protein>
    <recommendedName>
        <fullName evidence="3">NAD(P)-binding protein</fullName>
    </recommendedName>
</protein>
<dbReference type="PANTHER" id="PTHR45458">
    <property type="entry name" value="SHORT-CHAIN DEHYDROGENASE/REDUCTASE SDR"/>
    <property type="match status" value="1"/>
</dbReference>
<dbReference type="AlphaFoldDB" id="A0A9P0EDU8"/>
<sequence length="271" mass="29117">MPSYVVVGASRGLGYTFLKVLATDPNNTVIGLVRDDVAVQKRLVEDGLTSVRVFKADVTNLEELKAARTNIEEVVGGIDYLICNAVYKTTATLLRNLAEYPDDLDYLETEISKSFKVNVVGLINTINVFMPLVQRSSIKKIIALTSGMGSCAFTNDSGIDGGIPYSVSKAAVNMLVAKYNVTYKSEGVLTMGICAGSVDTFEGERPSFSEKDTARFGEFGTKLQAYSARFAGPVPPEDGARQLLKVMHASSIEGGNGGTCVSYFGSTSQWL</sequence>
<organism evidence="1 2">
    <name type="scientific">Clonostachys solani</name>
    <dbReference type="NCBI Taxonomy" id="160281"/>
    <lineage>
        <taxon>Eukaryota</taxon>
        <taxon>Fungi</taxon>
        <taxon>Dikarya</taxon>
        <taxon>Ascomycota</taxon>
        <taxon>Pezizomycotina</taxon>
        <taxon>Sordariomycetes</taxon>
        <taxon>Hypocreomycetidae</taxon>
        <taxon>Hypocreales</taxon>
        <taxon>Bionectriaceae</taxon>
        <taxon>Clonostachys</taxon>
    </lineage>
</organism>
<evidence type="ECO:0008006" key="3">
    <source>
        <dbReference type="Google" id="ProtNLM"/>
    </source>
</evidence>
<dbReference type="GO" id="GO:0016616">
    <property type="term" value="F:oxidoreductase activity, acting on the CH-OH group of donors, NAD or NADP as acceptor"/>
    <property type="evidence" value="ECO:0007669"/>
    <property type="project" value="TreeGrafter"/>
</dbReference>
<dbReference type="OrthoDB" id="5296at2759"/>
<dbReference type="SUPFAM" id="SSF51735">
    <property type="entry name" value="NAD(P)-binding Rossmann-fold domains"/>
    <property type="match status" value="1"/>
</dbReference>
<dbReference type="EMBL" id="CABFOC020000029">
    <property type="protein sequence ID" value="CAH0047437.1"/>
    <property type="molecule type" value="Genomic_DNA"/>
</dbReference>
<dbReference type="InterPro" id="IPR002347">
    <property type="entry name" value="SDR_fam"/>
</dbReference>
<accession>A0A9P0EDU8</accession>
<reference evidence="1 2" key="2">
    <citation type="submission" date="2021-10" db="EMBL/GenBank/DDBJ databases">
        <authorList>
            <person name="Piombo E."/>
        </authorList>
    </citation>
    <scope>NUCLEOTIDE SEQUENCE [LARGE SCALE GENOMIC DNA]</scope>
</reference>
<dbReference type="Pfam" id="PF00106">
    <property type="entry name" value="adh_short"/>
    <property type="match status" value="1"/>
</dbReference>
<reference evidence="2" key="1">
    <citation type="submission" date="2019-06" db="EMBL/GenBank/DDBJ databases">
        <authorList>
            <person name="Broberg M."/>
        </authorList>
    </citation>
    <scope>NUCLEOTIDE SEQUENCE [LARGE SCALE GENOMIC DNA]</scope>
</reference>
<dbReference type="InterPro" id="IPR036291">
    <property type="entry name" value="NAD(P)-bd_dom_sf"/>
</dbReference>
<name>A0A9P0EDU8_9HYPO</name>
<gene>
    <name evidence="1" type="ORF">CSOL1703_00017328</name>
</gene>